<comment type="similarity">
    <text evidence="6">Belongs to the sigma-70 factor family.</text>
</comment>
<evidence type="ECO:0000259" key="7">
    <source>
        <dbReference type="PROSITE" id="PS00715"/>
    </source>
</evidence>
<gene>
    <name evidence="9" type="ORF">EGC82_18170</name>
</gene>
<dbReference type="PANTHER" id="PTHR30603">
    <property type="entry name" value="RNA POLYMERASE SIGMA FACTOR RPO"/>
    <property type="match status" value="1"/>
</dbReference>
<dbReference type="Pfam" id="PF04542">
    <property type="entry name" value="Sigma70_r2"/>
    <property type="match status" value="1"/>
</dbReference>
<dbReference type="CDD" id="cd06171">
    <property type="entry name" value="Sigma70_r4"/>
    <property type="match status" value="1"/>
</dbReference>
<evidence type="ECO:0000313" key="10">
    <source>
        <dbReference type="Proteomes" id="UP000278035"/>
    </source>
</evidence>
<dbReference type="Gene3D" id="1.10.10.10">
    <property type="entry name" value="Winged helix-like DNA-binding domain superfamily/Winged helix DNA-binding domain"/>
    <property type="match status" value="2"/>
</dbReference>
<name>A0A3G8M0J2_9GAMM</name>
<keyword evidence="2 6" id="KW-0731">Sigma factor</keyword>
<dbReference type="PROSITE" id="PS00715">
    <property type="entry name" value="SIGMA70_1"/>
    <property type="match status" value="1"/>
</dbReference>
<accession>A0A3G8M0J2</accession>
<proteinExistence type="inferred from homology"/>
<dbReference type="GO" id="GO:0003677">
    <property type="term" value="F:DNA binding"/>
    <property type="evidence" value="ECO:0007669"/>
    <property type="project" value="UniProtKB-KW"/>
</dbReference>
<evidence type="ECO:0000256" key="2">
    <source>
        <dbReference type="ARBA" id="ARBA00023082"/>
    </source>
</evidence>
<dbReference type="Proteomes" id="UP000278035">
    <property type="component" value="Chromosome"/>
</dbReference>
<dbReference type="InterPro" id="IPR007630">
    <property type="entry name" value="RNA_pol_sigma70_r4"/>
</dbReference>
<dbReference type="InterPro" id="IPR050239">
    <property type="entry name" value="Sigma-70_RNA_pol_init_factors"/>
</dbReference>
<feature type="domain" description="RNA polymerase sigma-70" evidence="8">
    <location>
        <begin position="758"/>
        <end position="784"/>
    </location>
</feature>
<evidence type="ECO:0000256" key="1">
    <source>
        <dbReference type="ARBA" id="ARBA00023015"/>
    </source>
</evidence>
<evidence type="ECO:0000259" key="8">
    <source>
        <dbReference type="PROSITE" id="PS00716"/>
    </source>
</evidence>
<comment type="function">
    <text evidence="6">Sigma factors are initiation factors that promote the attachment of RNA polymerase to specific initiation sites and are then released.</text>
</comment>
<evidence type="ECO:0000256" key="4">
    <source>
        <dbReference type="ARBA" id="ARBA00023163"/>
    </source>
</evidence>
<dbReference type="SMART" id="SM00248">
    <property type="entry name" value="ANK"/>
    <property type="match status" value="1"/>
</dbReference>
<feature type="repeat" description="ANK" evidence="5">
    <location>
        <begin position="47"/>
        <end position="79"/>
    </location>
</feature>
<evidence type="ECO:0000256" key="5">
    <source>
        <dbReference type="PROSITE-ProRule" id="PRU00023"/>
    </source>
</evidence>
<dbReference type="InterPro" id="IPR013324">
    <property type="entry name" value="RNA_pol_sigma_r3/r4-like"/>
</dbReference>
<dbReference type="InterPro" id="IPR036770">
    <property type="entry name" value="Ankyrin_rpt-contain_sf"/>
</dbReference>
<keyword evidence="4 6" id="KW-0804">Transcription</keyword>
<keyword evidence="1 6" id="KW-0805">Transcription regulation</keyword>
<evidence type="ECO:0000256" key="3">
    <source>
        <dbReference type="ARBA" id="ARBA00023125"/>
    </source>
</evidence>
<dbReference type="PANTHER" id="PTHR30603:SF60">
    <property type="entry name" value="RNA POLYMERASE SIGMA FACTOR RPOD"/>
    <property type="match status" value="1"/>
</dbReference>
<feature type="domain" description="RNA polymerase sigma-70" evidence="7">
    <location>
        <begin position="597"/>
        <end position="610"/>
    </location>
</feature>
<dbReference type="PROSITE" id="PS50297">
    <property type="entry name" value="ANK_REP_REGION"/>
    <property type="match status" value="1"/>
</dbReference>
<dbReference type="InterPro" id="IPR013325">
    <property type="entry name" value="RNA_pol_sigma_r2"/>
</dbReference>
<dbReference type="GO" id="GO:0006352">
    <property type="term" value="P:DNA-templated transcription initiation"/>
    <property type="evidence" value="ECO:0007669"/>
    <property type="project" value="InterPro"/>
</dbReference>
<dbReference type="KEGG" id="slj:EGC82_18170"/>
<dbReference type="InterPro" id="IPR014284">
    <property type="entry name" value="RNA_pol_sigma-70_dom"/>
</dbReference>
<dbReference type="InterPro" id="IPR002110">
    <property type="entry name" value="Ankyrin_rpt"/>
</dbReference>
<dbReference type="Gene3D" id="1.10.601.10">
    <property type="entry name" value="RNA Polymerase Primary Sigma Factor"/>
    <property type="match status" value="2"/>
</dbReference>
<evidence type="ECO:0000256" key="6">
    <source>
        <dbReference type="RuleBase" id="RU362124"/>
    </source>
</evidence>
<sequence>MKSNMESDLKVKNKFGHLMKLAILSGSEIAVRAHLKVALTANLKDNNGATPLMLAASKGLHDICQLLLLAGADTEIEDNKGQKAKDYAKENMYYDIHDTLVSHLNLKAPKNVDVAYPREVAQPNKVSEITLINPETESQTYIDLSGALDIPSDKESFKNITPNTQDTAPINSNKHRSIETFPTTFISLDGVGEHEDSDGWVILTDIDKPEENFESKASAQVAQNHISNHFLVDNREDWSDIIIDLPEIESFNTDLFRSKSIHDGFREFFSLVINTGSICERQLISSVSSIYESKLFREILNLKGVKNSDNFKVDQDNTILQQYDEKLAHKVFHCKQILQMSGITILDDFFEIIPESDHISIDEEHSTNEAVELLEHTLFSRDDPTTYYLAGLPKRAILTRVQEAEIGKLIESGLKRIMQALANAPTTHKYILKIYNEAVNADEPASELKKYITGLNDTFTQDDELLNENDLDDEPLEHSYPFERIFQHIKTLKIELAEINTCEVNVVSSSFINVFENLILTENVLENLISSCANEIEHSDLADNVSVSCELKNKILKDVYDGQRICSAAKNDMILANLKLAITIANKYQGRGIDLLDLIQEGNLGLMKAVDRFNYKLGYKFSTYATWWIRQSITRYIADQAKTIRIPVHMIELINKYSSVSQSLFSLYGREPTFDELASVLEISGQQLERLQKSLYLESDDENQKVEEYLTDDADNPEEILISQDRDMHIHKLLEELKDKEKNILKLRFGIDNEDDFTLEEVGSRYGVTRERIRQIEAKTLKKIAHVSRSNHLRDFLGMEAIDEYIARDDKYI</sequence>
<dbReference type="InterPro" id="IPR036388">
    <property type="entry name" value="WH-like_DNA-bd_sf"/>
</dbReference>
<dbReference type="PROSITE" id="PS50088">
    <property type="entry name" value="ANK_REPEAT"/>
    <property type="match status" value="1"/>
</dbReference>
<dbReference type="GO" id="GO:0016987">
    <property type="term" value="F:sigma factor activity"/>
    <property type="evidence" value="ECO:0007669"/>
    <property type="project" value="UniProtKB-KW"/>
</dbReference>
<organism evidence="9 10">
    <name type="scientific">Shewanella livingstonensis</name>
    <dbReference type="NCBI Taxonomy" id="150120"/>
    <lineage>
        <taxon>Bacteria</taxon>
        <taxon>Pseudomonadati</taxon>
        <taxon>Pseudomonadota</taxon>
        <taxon>Gammaproteobacteria</taxon>
        <taxon>Alteromonadales</taxon>
        <taxon>Shewanellaceae</taxon>
        <taxon>Shewanella</taxon>
    </lineage>
</organism>
<reference evidence="10" key="1">
    <citation type="submission" date="2018-11" db="EMBL/GenBank/DDBJ databases">
        <title>Shewanella sp. M2.</title>
        <authorList>
            <person name="Hwang Y.J."/>
            <person name="Hwang C.Y."/>
        </authorList>
    </citation>
    <scope>NUCLEOTIDE SEQUENCE [LARGE SCALE GENOMIC DNA]</scope>
    <source>
        <strain evidence="10">LMG 19866</strain>
    </source>
</reference>
<dbReference type="SUPFAM" id="SSF48403">
    <property type="entry name" value="Ankyrin repeat"/>
    <property type="match status" value="1"/>
</dbReference>
<keyword evidence="3 6" id="KW-0238">DNA-binding</keyword>
<keyword evidence="5" id="KW-0040">ANK repeat</keyword>
<dbReference type="NCBIfam" id="TIGR02937">
    <property type="entry name" value="sigma70-ECF"/>
    <property type="match status" value="1"/>
</dbReference>
<protein>
    <recommendedName>
        <fullName evidence="6">RNA polymerase sigma factor</fullName>
    </recommendedName>
</protein>
<dbReference type="Pfam" id="PF04545">
    <property type="entry name" value="Sigma70_r4"/>
    <property type="match status" value="1"/>
</dbReference>
<dbReference type="InterPro" id="IPR000943">
    <property type="entry name" value="RNA_pol_sigma70"/>
</dbReference>
<dbReference type="PROSITE" id="PS00716">
    <property type="entry name" value="SIGMA70_2"/>
    <property type="match status" value="1"/>
</dbReference>
<dbReference type="Pfam" id="PF12796">
    <property type="entry name" value="Ank_2"/>
    <property type="match status" value="1"/>
</dbReference>
<dbReference type="PRINTS" id="PR00046">
    <property type="entry name" value="SIGMA70FCT"/>
</dbReference>
<evidence type="ECO:0000313" key="9">
    <source>
        <dbReference type="EMBL" id="AZG74508.1"/>
    </source>
</evidence>
<dbReference type="Gene3D" id="1.25.40.20">
    <property type="entry name" value="Ankyrin repeat-containing domain"/>
    <property type="match status" value="1"/>
</dbReference>
<dbReference type="OrthoDB" id="8870136at2"/>
<keyword evidence="10" id="KW-1185">Reference proteome</keyword>
<dbReference type="SUPFAM" id="SSF88946">
    <property type="entry name" value="Sigma2 domain of RNA polymerase sigma factors"/>
    <property type="match status" value="1"/>
</dbReference>
<dbReference type="EMBL" id="CP034015">
    <property type="protein sequence ID" value="AZG74508.1"/>
    <property type="molecule type" value="Genomic_DNA"/>
</dbReference>
<dbReference type="InterPro" id="IPR007627">
    <property type="entry name" value="RNA_pol_sigma70_r2"/>
</dbReference>
<dbReference type="AlphaFoldDB" id="A0A3G8M0J2"/>
<dbReference type="SUPFAM" id="SSF88659">
    <property type="entry name" value="Sigma3 and sigma4 domains of RNA polymerase sigma factors"/>
    <property type="match status" value="2"/>
</dbReference>